<dbReference type="VEuPathDB" id="CryptoDB:Cvel_14811"/>
<gene>
    <name evidence="1" type="ORF">Cvel_14811</name>
</gene>
<dbReference type="InterPro" id="IPR036789">
    <property type="entry name" value="Ribosomal_uL6-like_a/b-dom_sf"/>
</dbReference>
<organism evidence="1">
    <name type="scientific">Chromera velia CCMP2878</name>
    <dbReference type="NCBI Taxonomy" id="1169474"/>
    <lineage>
        <taxon>Eukaryota</taxon>
        <taxon>Sar</taxon>
        <taxon>Alveolata</taxon>
        <taxon>Colpodellida</taxon>
        <taxon>Chromeraceae</taxon>
        <taxon>Chromera</taxon>
    </lineage>
</organism>
<dbReference type="GO" id="GO:0003735">
    <property type="term" value="F:structural constituent of ribosome"/>
    <property type="evidence" value="ECO:0007669"/>
    <property type="project" value="InterPro"/>
</dbReference>
<proteinExistence type="predicted"/>
<name>A0A0G4F350_9ALVE</name>
<dbReference type="GO" id="GO:0005840">
    <property type="term" value="C:ribosome"/>
    <property type="evidence" value="ECO:0007669"/>
    <property type="project" value="InterPro"/>
</dbReference>
<dbReference type="SUPFAM" id="SSF56053">
    <property type="entry name" value="Ribosomal protein L6"/>
    <property type="match status" value="1"/>
</dbReference>
<protein>
    <submittedName>
        <fullName evidence="1">Uncharacterized protein</fullName>
    </submittedName>
</protein>
<dbReference type="GO" id="GO:0019843">
    <property type="term" value="F:rRNA binding"/>
    <property type="evidence" value="ECO:0007669"/>
    <property type="project" value="InterPro"/>
</dbReference>
<reference evidence="1" key="1">
    <citation type="submission" date="2014-11" db="EMBL/GenBank/DDBJ databases">
        <authorList>
            <person name="Otto D Thomas"/>
            <person name="Naeem Raeece"/>
        </authorList>
    </citation>
    <scope>NUCLEOTIDE SEQUENCE</scope>
</reference>
<dbReference type="AlphaFoldDB" id="A0A0G4F350"/>
<evidence type="ECO:0000313" key="1">
    <source>
        <dbReference type="EMBL" id="CEM06031.1"/>
    </source>
</evidence>
<accession>A0A0G4F350</accession>
<sequence>MKDPTDEYRSRLNRSRRAVSCTQSLYHSLIPSPVSFPPLLSQTRTFAGGPRSTAWSYSEIFGGPQRMDTNVWQVQIPKTPHNAWPRSINYRRYPALVQRLGSGYFFRQHESQLRFLQMRNVKGMEDTAFVGASDPRAASTRTIENCQADYTTGHAVQIILQGRGVRAYFDPEWPHLYVRMGVGVKPIDASRLALKYPGVCRVYLNQTGTVMVVHGFDKEKVGKMARNLLWKFYTNHYTMKGAYVWNAPVKQKQWRKK</sequence>
<dbReference type="GO" id="GO:0006412">
    <property type="term" value="P:translation"/>
    <property type="evidence" value="ECO:0007669"/>
    <property type="project" value="InterPro"/>
</dbReference>
<dbReference type="EMBL" id="CDMZ01000075">
    <property type="protein sequence ID" value="CEM06031.1"/>
    <property type="molecule type" value="Genomic_DNA"/>
</dbReference>
<dbReference type="PhylomeDB" id="A0A0G4F350"/>